<proteinExistence type="inferred from homology"/>
<evidence type="ECO:0000259" key="5">
    <source>
        <dbReference type="Pfam" id="PF00591"/>
    </source>
</evidence>
<comment type="cofactor">
    <cofactor evidence="4">
        <name>Mg(2+)</name>
        <dbReference type="ChEBI" id="CHEBI:18420"/>
    </cofactor>
    <text evidence="4">Binds 2 magnesium ions per monomer.</text>
</comment>
<feature type="binding site" evidence="4">
    <location>
        <position position="90"/>
    </location>
    <ligand>
        <name>Mg(2+)</name>
        <dbReference type="ChEBI" id="CHEBI:18420"/>
        <label>1</label>
    </ligand>
</feature>
<feature type="binding site" evidence="4">
    <location>
        <position position="109"/>
    </location>
    <ligand>
        <name>anthranilate</name>
        <dbReference type="ChEBI" id="CHEBI:16567"/>
        <label>1</label>
    </ligand>
</feature>
<evidence type="ECO:0000256" key="2">
    <source>
        <dbReference type="ARBA" id="ARBA00022679"/>
    </source>
</evidence>
<keyword evidence="4" id="KW-0057">Aromatic amino acid biosynthesis</keyword>
<dbReference type="GO" id="GO:0000162">
    <property type="term" value="P:L-tryptophan biosynthetic process"/>
    <property type="evidence" value="ECO:0007669"/>
    <property type="project" value="UniProtKB-UniRule"/>
</dbReference>
<feature type="binding site" evidence="4">
    <location>
        <position position="78"/>
    </location>
    <ligand>
        <name>anthranilate</name>
        <dbReference type="ChEBI" id="CHEBI:16567"/>
        <label>1</label>
    </ligand>
</feature>
<feature type="binding site" evidence="4">
    <location>
        <position position="78"/>
    </location>
    <ligand>
        <name>5-phospho-alpha-D-ribose 1-diphosphate</name>
        <dbReference type="ChEBI" id="CHEBI:58017"/>
    </ligand>
</feature>
<feature type="binding site" evidence="4">
    <location>
        <position position="223"/>
    </location>
    <ligand>
        <name>Mg(2+)</name>
        <dbReference type="ChEBI" id="CHEBI:18420"/>
        <label>2</label>
    </ligand>
</feature>
<dbReference type="GO" id="GO:0005829">
    <property type="term" value="C:cytosol"/>
    <property type="evidence" value="ECO:0007669"/>
    <property type="project" value="TreeGrafter"/>
</dbReference>
<evidence type="ECO:0000313" key="6">
    <source>
        <dbReference type="EMBL" id="RCL38105.1"/>
    </source>
</evidence>
<dbReference type="GO" id="GO:0004048">
    <property type="term" value="F:anthranilate phosphoribosyltransferase activity"/>
    <property type="evidence" value="ECO:0007669"/>
    <property type="project" value="UniProtKB-UniRule"/>
</dbReference>
<dbReference type="HAMAP" id="MF_00211">
    <property type="entry name" value="TrpD"/>
    <property type="match status" value="1"/>
</dbReference>
<dbReference type="Pfam" id="PF00591">
    <property type="entry name" value="Glycos_transf_3"/>
    <property type="match status" value="1"/>
</dbReference>
<feature type="binding site" evidence="4">
    <location>
        <begin position="81"/>
        <end position="82"/>
    </location>
    <ligand>
        <name>5-phospho-alpha-D-ribose 1-diphosphate</name>
        <dbReference type="ChEBI" id="CHEBI:58017"/>
    </ligand>
</feature>
<dbReference type="Gene3D" id="3.40.1030.10">
    <property type="entry name" value="Nucleoside phosphorylase/phosphoribosyltransferase catalytic domain"/>
    <property type="match status" value="1"/>
</dbReference>
<feature type="domain" description="Glycosyl transferase family 3" evidence="5">
    <location>
        <begin position="71"/>
        <end position="320"/>
    </location>
</feature>
<comment type="caution">
    <text evidence="6">The sequence shown here is derived from an EMBL/GenBank/DDBJ whole genome shotgun (WGS) entry which is preliminary data.</text>
</comment>
<comment type="pathway">
    <text evidence="4">Amino-acid biosynthesis; L-tryptophan biosynthesis; L-tryptophan from chorismate: step 2/5.</text>
</comment>
<dbReference type="InterPro" id="IPR035902">
    <property type="entry name" value="Nuc_phospho_transferase"/>
</dbReference>
<keyword evidence="4" id="KW-0479">Metal-binding</keyword>
<evidence type="ECO:0000256" key="4">
    <source>
        <dbReference type="HAMAP-Rule" id="MF_00211"/>
    </source>
</evidence>
<sequence length="334" mass="36405">MDNLLAILNKPASRRAELEFLFSHLLSEDSSDEEKKEILLSLNEVGINYYHLSALSNEILKHSNLIDLGHNDFIDTCGTGGSGQSIFNCSTLSAFTVASCGGKVIKHGNRSITSKSGSADFLERAGVNLNVGNSQLIGLFQKLGICFLFAPNQHPKLKNVARVRKELGVRTIFNILGPLVNPAKPQFQLLGTSDSSSNINMANALLNNGIQRAIVATSSSGIDEIAIHEPTSITEIRNNEILEWQFNPKDYGFVDCSLPDIQVQSLEEAYLFGVEVLNGKRGPGLDMVSLNAGFCLYLLGLCDDLIECFEIAKKQLISGKVLLNLNVYAKATQE</sequence>
<dbReference type="PANTHER" id="PTHR43285">
    <property type="entry name" value="ANTHRANILATE PHOSPHORIBOSYLTRANSFERASE"/>
    <property type="match status" value="1"/>
</dbReference>
<keyword evidence="4" id="KW-0460">Magnesium</keyword>
<dbReference type="EC" id="2.4.2.18" evidence="4"/>
<comment type="similarity">
    <text evidence="4">Belongs to the anthranilate phosphoribosyltransferase family.</text>
</comment>
<gene>
    <name evidence="4 6" type="primary">trpD</name>
    <name evidence="6" type="ORF">DBW97_03475</name>
</gene>
<feature type="binding site" evidence="4">
    <location>
        <begin position="88"/>
        <end position="91"/>
    </location>
    <ligand>
        <name>5-phospho-alpha-D-ribose 1-diphosphate</name>
        <dbReference type="ChEBI" id="CHEBI:58017"/>
    </ligand>
</feature>
<dbReference type="PANTHER" id="PTHR43285:SF2">
    <property type="entry name" value="ANTHRANILATE PHOSPHORIBOSYLTRANSFERASE"/>
    <property type="match status" value="1"/>
</dbReference>
<dbReference type="NCBIfam" id="TIGR01245">
    <property type="entry name" value="trpD"/>
    <property type="match status" value="1"/>
</dbReference>
<feature type="binding site" evidence="4">
    <location>
        <begin position="106"/>
        <end position="114"/>
    </location>
    <ligand>
        <name>5-phospho-alpha-D-ribose 1-diphosphate</name>
        <dbReference type="ChEBI" id="CHEBI:58017"/>
    </ligand>
</feature>
<protein>
    <recommendedName>
        <fullName evidence="4">Anthranilate phosphoribosyltransferase</fullName>
        <ecNumber evidence="4">2.4.2.18</ecNumber>
    </recommendedName>
</protein>
<accession>A0A368BM00</accession>
<name>A0A368BM00_9GAMM</name>
<dbReference type="Proteomes" id="UP000252147">
    <property type="component" value="Unassembled WGS sequence"/>
</dbReference>
<feature type="binding site" evidence="4">
    <location>
        <position position="224"/>
    </location>
    <ligand>
        <name>Mg(2+)</name>
        <dbReference type="ChEBI" id="CHEBI:18420"/>
        <label>2</label>
    </ligand>
</feature>
<evidence type="ECO:0000256" key="3">
    <source>
        <dbReference type="ARBA" id="ARBA00022822"/>
    </source>
</evidence>
<reference evidence="6 7" key="1">
    <citation type="journal article" date="2018" name="Microbiome">
        <title>Fine metagenomic profile of the Mediterranean stratified and mixed water columns revealed by assembly and recruitment.</title>
        <authorList>
            <person name="Haro-Moreno J.M."/>
            <person name="Lopez-Perez M."/>
            <person name="De La Torre J.R."/>
            <person name="Picazo A."/>
            <person name="Camacho A."/>
            <person name="Rodriguez-Valera F."/>
        </authorList>
    </citation>
    <scope>NUCLEOTIDE SEQUENCE [LARGE SCALE GENOMIC DNA]</scope>
    <source>
        <strain evidence="6">MED-G83</strain>
    </source>
</reference>
<evidence type="ECO:0000256" key="1">
    <source>
        <dbReference type="ARBA" id="ARBA00022676"/>
    </source>
</evidence>
<keyword evidence="2 4" id="KW-0808">Transferase</keyword>
<comment type="function">
    <text evidence="4">Catalyzes the transfer of the phosphoribosyl group of 5-phosphorylribose-1-pyrophosphate (PRPP) to anthranilate to yield N-(5'-phosphoribosyl)-anthranilate (PRA).</text>
</comment>
<organism evidence="6 7">
    <name type="scientific">SAR86 cluster bacterium</name>
    <dbReference type="NCBI Taxonomy" id="2030880"/>
    <lineage>
        <taxon>Bacteria</taxon>
        <taxon>Pseudomonadati</taxon>
        <taxon>Pseudomonadota</taxon>
        <taxon>Gammaproteobacteria</taxon>
        <taxon>SAR86 cluster</taxon>
    </lineage>
</organism>
<comment type="catalytic activity">
    <reaction evidence="4">
        <text>N-(5-phospho-beta-D-ribosyl)anthranilate + diphosphate = 5-phospho-alpha-D-ribose 1-diphosphate + anthranilate</text>
        <dbReference type="Rhea" id="RHEA:11768"/>
        <dbReference type="ChEBI" id="CHEBI:16567"/>
        <dbReference type="ChEBI" id="CHEBI:18277"/>
        <dbReference type="ChEBI" id="CHEBI:33019"/>
        <dbReference type="ChEBI" id="CHEBI:58017"/>
        <dbReference type="EC" id="2.4.2.18"/>
    </reaction>
</comment>
<evidence type="ECO:0000313" key="7">
    <source>
        <dbReference type="Proteomes" id="UP000252147"/>
    </source>
</evidence>
<keyword evidence="3 4" id="KW-0822">Tryptophan biosynthesis</keyword>
<feature type="binding site" evidence="4">
    <location>
        <position position="164"/>
    </location>
    <ligand>
        <name>anthranilate</name>
        <dbReference type="ChEBI" id="CHEBI:16567"/>
        <label>2</label>
    </ligand>
</feature>
<dbReference type="InterPro" id="IPR000312">
    <property type="entry name" value="Glycosyl_Trfase_fam3"/>
</dbReference>
<feature type="binding site" evidence="4">
    <location>
        <position position="118"/>
    </location>
    <ligand>
        <name>5-phospho-alpha-D-ribose 1-diphosphate</name>
        <dbReference type="ChEBI" id="CHEBI:58017"/>
    </ligand>
</feature>
<comment type="caution">
    <text evidence="4">Lacks conserved residue(s) required for the propagation of feature annotation.</text>
</comment>
<dbReference type="EMBL" id="QOPD01000005">
    <property type="protein sequence ID" value="RCL38105.1"/>
    <property type="molecule type" value="Genomic_DNA"/>
</dbReference>
<comment type="subunit">
    <text evidence="4">Homodimer.</text>
</comment>
<dbReference type="UniPathway" id="UPA00035">
    <property type="reaction ID" value="UER00041"/>
</dbReference>
<feature type="binding site" evidence="4">
    <location>
        <position position="224"/>
    </location>
    <ligand>
        <name>Mg(2+)</name>
        <dbReference type="ChEBI" id="CHEBI:18420"/>
        <label>1</label>
    </ligand>
</feature>
<keyword evidence="1 4" id="KW-0328">Glycosyltransferase</keyword>
<dbReference type="InterPro" id="IPR005940">
    <property type="entry name" value="Anthranilate_Pribosyl_Tfrase"/>
</dbReference>
<dbReference type="GO" id="GO:0000287">
    <property type="term" value="F:magnesium ion binding"/>
    <property type="evidence" value="ECO:0007669"/>
    <property type="project" value="UniProtKB-UniRule"/>
</dbReference>
<dbReference type="SUPFAM" id="SSF52418">
    <property type="entry name" value="Nucleoside phosphorylase/phosphoribosyltransferase catalytic domain"/>
    <property type="match status" value="1"/>
</dbReference>
<keyword evidence="4" id="KW-0028">Amino-acid biosynthesis</keyword>
<dbReference type="AlphaFoldDB" id="A0A368BM00"/>